<dbReference type="RefSeq" id="WP_020975633.1">
    <property type="nucleotide sequence ID" value="NC_022198.1"/>
</dbReference>
<protein>
    <recommendedName>
        <fullName evidence="3">OmpR/PhoB-type domain-containing protein</fullName>
    </recommendedName>
</protein>
<proteinExistence type="predicted"/>
<keyword evidence="1 2" id="KW-0238">DNA-binding</keyword>
<dbReference type="SUPFAM" id="SSF52172">
    <property type="entry name" value="CheY-like"/>
    <property type="match status" value="1"/>
</dbReference>
<evidence type="ECO:0000313" key="4">
    <source>
        <dbReference type="EMBL" id="AGU14495.1"/>
    </source>
</evidence>
<dbReference type="InterPro" id="IPR011006">
    <property type="entry name" value="CheY-like_superfamily"/>
</dbReference>
<evidence type="ECO:0000256" key="1">
    <source>
        <dbReference type="ARBA" id="ARBA00023125"/>
    </source>
</evidence>
<keyword evidence="5" id="KW-1185">Reference proteome</keyword>
<name>U3GSS1_9CORY</name>
<dbReference type="EMBL" id="CP006365">
    <property type="protein sequence ID" value="AGU14495.1"/>
    <property type="molecule type" value="Genomic_DNA"/>
</dbReference>
<dbReference type="Pfam" id="PF00486">
    <property type="entry name" value="Trans_reg_C"/>
    <property type="match status" value="1"/>
</dbReference>
<dbReference type="GeneID" id="96991115"/>
<dbReference type="InterPro" id="IPR036388">
    <property type="entry name" value="WH-like_DNA-bd_sf"/>
</dbReference>
<dbReference type="OrthoDB" id="9790442at2"/>
<reference evidence="4 5" key="1">
    <citation type="journal article" date="2013" name="Genome Announc.">
        <title>Whole-Genome Sequence of the Clinical Strain Corynebacterium argentoratense DSM 44202, Isolated from a Human Throat Specimen.</title>
        <authorList>
            <person name="Bomholt C."/>
            <person name="Glaub A."/>
            <person name="Gravermann K."/>
            <person name="Albersmeier A."/>
            <person name="Brinkrolf K."/>
            <person name="Ruckert C."/>
            <person name="Tauch A."/>
        </authorList>
    </citation>
    <scope>NUCLEOTIDE SEQUENCE [LARGE SCALE GENOMIC DNA]</scope>
    <source>
        <strain evidence="4">DSM 44202</strain>
    </source>
</reference>
<dbReference type="GO" id="GO:0003677">
    <property type="term" value="F:DNA binding"/>
    <property type="evidence" value="ECO:0007669"/>
    <property type="project" value="UniProtKB-UniRule"/>
</dbReference>
<feature type="domain" description="OmpR/PhoB-type" evidence="3">
    <location>
        <begin position="70"/>
        <end position="113"/>
    </location>
</feature>
<dbReference type="Gene3D" id="1.10.10.10">
    <property type="entry name" value="Winged helix-like DNA-binding domain superfamily/Winged helix DNA-binding domain"/>
    <property type="match status" value="1"/>
</dbReference>
<dbReference type="SUPFAM" id="SSF46894">
    <property type="entry name" value="C-terminal effector domain of the bipartite response regulators"/>
    <property type="match status" value="1"/>
</dbReference>
<organism evidence="4 5">
    <name type="scientific">Corynebacterium argentoratense DSM 44202</name>
    <dbReference type="NCBI Taxonomy" id="1348662"/>
    <lineage>
        <taxon>Bacteria</taxon>
        <taxon>Bacillati</taxon>
        <taxon>Actinomycetota</taxon>
        <taxon>Actinomycetes</taxon>
        <taxon>Mycobacteriales</taxon>
        <taxon>Corynebacteriaceae</taxon>
        <taxon>Corynebacterium</taxon>
    </lineage>
</organism>
<dbReference type="AlphaFoldDB" id="U3GSS1"/>
<dbReference type="InterPro" id="IPR016032">
    <property type="entry name" value="Sig_transdc_resp-reg_C-effctor"/>
</dbReference>
<gene>
    <name evidence="4" type="ORF">CARG_01610</name>
</gene>
<dbReference type="Proteomes" id="UP000016943">
    <property type="component" value="Chromosome"/>
</dbReference>
<dbReference type="PATRIC" id="fig|1348662.3.peg.317"/>
<sequence>MNAPQKILIVEDDVALAHAISINLKARSYEVHTANTASLALRIAGEWSPDLIRNHGSLVSKTGPTACGVGENYNRETNYLRVYLFQLRQKLEADPKNPRHFITLPSVGYRFEQ</sequence>
<feature type="DNA-binding region" description="OmpR/PhoB-type" evidence="2">
    <location>
        <begin position="70"/>
        <end position="113"/>
    </location>
</feature>
<dbReference type="STRING" id="1348662.CARG_01610"/>
<accession>U3GSS1</accession>
<dbReference type="HOGENOM" id="CLU_2129238_0_0_11"/>
<dbReference type="GO" id="GO:0000160">
    <property type="term" value="P:phosphorelay signal transduction system"/>
    <property type="evidence" value="ECO:0007669"/>
    <property type="project" value="InterPro"/>
</dbReference>
<dbReference type="eggNOG" id="COG0745">
    <property type="taxonomic scope" value="Bacteria"/>
</dbReference>
<dbReference type="InterPro" id="IPR001867">
    <property type="entry name" value="OmpR/PhoB-type_DNA-bd"/>
</dbReference>
<dbReference type="KEGG" id="caz:CARG_01610"/>
<dbReference type="GO" id="GO:0006355">
    <property type="term" value="P:regulation of DNA-templated transcription"/>
    <property type="evidence" value="ECO:0007669"/>
    <property type="project" value="InterPro"/>
</dbReference>
<dbReference type="PROSITE" id="PS51755">
    <property type="entry name" value="OMPR_PHOB"/>
    <property type="match status" value="1"/>
</dbReference>
<evidence type="ECO:0000259" key="3">
    <source>
        <dbReference type="PROSITE" id="PS51755"/>
    </source>
</evidence>
<evidence type="ECO:0000256" key="2">
    <source>
        <dbReference type="PROSITE-ProRule" id="PRU01091"/>
    </source>
</evidence>
<evidence type="ECO:0000313" key="5">
    <source>
        <dbReference type="Proteomes" id="UP000016943"/>
    </source>
</evidence>
<dbReference type="Gene3D" id="3.40.50.2300">
    <property type="match status" value="1"/>
</dbReference>